<sequence>MELLDIKFSEEEYTAIHDLAGCNYSPERIAVYLEVDKKDFLRLWYDKESQVRKNYERGKLIAEFNINNKQKELAEKGNITAAQIFLKEAEKNEVNNIRNQCLFGI</sequence>
<name>A0ABV4TAT9_9FLAO</name>
<accession>A0ABV4TAT9</accession>
<evidence type="ECO:0000313" key="2">
    <source>
        <dbReference type="Proteomes" id="UP001574169"/>
    </source>
</evidence>
<dbReference type="RefSeq" id="WP_373406122.1">
    <property type="nucleotide sequence ID" value="NZ_JBCFQL010000006.1"/>
</dbReference>
<comment type="caution">
    <text evidence="1">The sequence shown here is derived from an EMBL/GenBank/DDBJ whole genome shotgun (WGS) entry which is preliminary data.</text>
</comment>
<keyword evidence="2" id="KW-1185">Reference proteome</keyword>
<protein>
    <submittedName>
        <fullName evidence="1">Uncharacterized protein</fullName>
    </submittedName>
</protein>
<reference evidence="1 2" key="1">
    <citation type="submission" date="2024-04" db="EMBL/GenBank/DDBJ databases">
        <title>New Clade of Flavobacterium.</title>
        <authorList>
            <person name="Matos L."/>
            <person name="Proenca D.N."/>
            <person name="Fransisco R.M."/>
            <person name="Chung A.P."/>
            <person name="Maccario L."/>
            <person name="Sorensen S.J."/>
            <person name="Morais P.V."/>
        </authorList>
    </citation>
    <scope>NUCLEOTIDE SEQUENCE [LARGE SCALE GENOMIC DNA]</scope>
    <source>
        <strain evidence="1 2">FZUC8N2.13</strain>
    </source>
</reference>
<evidence type="ECO:0000313" key="1">
    <source>
        <dbReference type="EMBL" id="MFA9191129.1"/>
    </source>
</evidence>
<organism evidence="1 2">
    <name type="scientific">Flavobacterium zubiriense</name>
    <dbReference type="NCBI Taxonomy" id="3138075"/>
    <lineage>
        <taxon>Bacteria</taxon>
        <taxon>Pseudomonadati</taxon>
        <taxon>Bacteroidota</taxon>
        <taxon>Flavobacteriia</taxon>
        <taxon>Flavobacteriales</taxon>
        <taxon>Flavobacteriaceae</taxon>
        <taxon>Flavobacterium</taxon>
    </lineage>
</organism>
<gene>
    <name evidence="1" type="ORF">AAGV28_07070</name>
</gene>
<proteinExistence type="predicted"/>
<dbReference type="EMBL" id="JBCFQL010000006">
    <property type="protein sequence ID" value="MFA9191129.1"/>
    <property type="molecule type" value="Genomic_DNA"/>
</dbReference>
<dbReference type="Proteomes" id="UP001574169">
    <property type="component" value="Unassembled WGS sequence"/>
</dbReference>